<evidence type="ECO:0000313" key="1">
    <source>
        <dbReference type="EMBL" id="JAD25047.1"/>
    </source>
</evidence>
<proteinExistence type="predicted"/>
<dbReference type="EMBL" id="GBRH01272848">
    <property type="protein sequence ID" value="JAD25047.1"/>
    <property type="molecule type" value="Transcribed_RNA"/>
</dbReference>
<sequence length="23" mass="2750">MEWCRRRGEAAGVARRWSVEWSA</sequence>
<name>A0A0A8YRN3_ARUDO</name>
<dbReference type="AlphaFoldDB" id="A0A0A8YRN3"/>
<reference evidence="1" key="1">
    <citation type="submission" date="2014-09" db="EMBL/GenBank/DDBJ databases">
        <authorList>
            <person name="Magalhaes I.L.F."/>
            <person name="Oliveira U."/>
            <person name="Santos F.R."/>
            <person name="Vidigal T.H.D.A."/>
            <person name="Brescovit A.D."/>
            <person name="Santos A.J."/>
        </authorList>
    </citation>
    <scope>NUCLEOTIDE SEQUENCE</scope>
    <source>
        <tissue evidence="1">Shoot tissue taken approximately 20 cm above the soil surface</tissue>
    </source>
</reference>
<protein>
    <submittedName>
        <fullName evidence="1">Uncharacterized protein</fullName>
    </submittedName>
</protein>
<organism evidence="1">
    <name type="scientific">Arundo donax</name>
    <name type="common">Giant reed</name>
    <name type="synonym">Donax arundinaceus</name>
    <dbReference type="NCBI Taxonomy" id="35708"/>
    <lineage>
        <taxon>Eukaryota</taxon>
        <taxon>Viridiplantae</taxon>
        <taxon>Streptophyta</taxon>
        <taxon>Embryophyta</taxon>
        <taxon>Tracheophyta</taxon>
        <taxon>Spermatophyta</taxon>
        <taxon>Magnoliopsida</taxon>
        <taxon>Liliopsida</taxon>
        <taxon>Poales</taxon>
        <taxon>Poaceae</taxon>
        <taxon>PACMAD clade</taxon>
        <taxon>Arundinoideae</taxon>
        <taxon>Arundineae</taxon>
        <taxon>Arundo</taxon>
    </lineage>
</organism>
<accession>A0A0A8YRN3</accession>
<reference evidence="1" key="2">
    <citation type="journal article" date="2015" name="Data Brief">
        <title>Shoot transcriptome of the giant reed, Arundo donax.</title>
        <authorList>
            <person name="Barrero R.A."/>
            <person name="Guerrero F.D."/>
            <person name="Moolhuijzen P."/>
            <person name="Goolsby J.A."/>
            <person name="Tidwell J."/>
            <person name="Bellgard S.E."/>
            <person name="Bellgard M.I."/>
        </authorList>
    </citation>
    <scope>NUCLEOTIDE SEQUENCE</scope>
    <source>
        <tissue evidence="1">Shoot tissue taken approximately 20 cm above the soil surface</tissue>
    </source>
</reference>